<gene>
    <name evidence="1" type="ORF">AQUCO_00201423v1</name>
</gene>
<protein>
    <submittedName>
        <fullName evidence="1">Uncharacterized protein</fullName>
    </submittedName>
</protein>
<evidence type="ECO:0000313" key="1">
    <source>
        <dbReference type="EMBL" id="PIA64117.1"/>
    </source>
</evidence>
<dbReference type="InParanoid" id="A0A2G5F867"/>
<reference evidence="1 2" key="1">
    <citation type="submission" date="2017-09" db="EMBL/GenBank/DDBJ databases">
        <title>WGS assembly of Aquilegia coerulea Goldsmith.</title>
        <authorList>
            <person name="Hodges S."/>
            <person name="Kramer E."/>
            <person name="Nordborg M."/>
            <person name="Tomkins J."/>
            <person name="Borevitz J."/>
            <person name="Derieg N."/>
            <person name="Yan J."/>
            <person name="Mihaltcheva S."/>
            <person name="Hayes R.D."/>
            <person name="Rokhsar D."/>
        </authorList>
    </citation>
    <scope>NUCLEOTIDE SEQUENCE [LARGE SCALE GENOMIC DNA]</scope>
    <source>
        <strain evidence="2">cv. Goldsmith</strain>
    </source>
</reference>
<dbReference type="EMBL" id="KZ305019">
    <property type="protein sequence ID" value="PIA64117.1"/>
    <property type="molecule type" value="Genomic_DNA"/>
</dbReference>
<dbReference type="AlphaFoldDB" id="A0A2G5F867"/>
<evidence type="ECO:0000313" key="2">
    <source>
        <dbReference type="Proteomes" id="UP000230069"/>
    </source>
</evidence>
<accession>A0A2G5F867</accession>
<proteinExistence type="predicted"/>
<keyword evidence="2" id="KW-1185">Reference proteome</keyword>
<organism evidence="1 2">
    <name type="scientific">Aquilegia coerulea</name>
    <name type="common">Rocky mountain columbine</name>
    <dbReference type="NCBI Taxonomy" id="218851"/>
    <lineage>
        <taxon>Eukaryota</taxon>
        <taxon>Viridiplantae</taxon>
        <taxon>Streptophyta</taxon>
        <taxon>Embryophyta</taxon>
        <taxon>Tracheophyta</taxon>
        <taxon>Spermatophyta</taxon>
        <taxon>Magnoliopsida</taxon>
        <taxon>Ranunculales</taxon>
        <taxon>Ranunculaceae</taxon>
        <taxon>Thalictroideae</taxon>
        <taxon>Aquilegia</taxon>
    </lineage>
</organism>
<name>A0A2G5F867_AQUCA</name>
<sequence length="67" mass="8001">MTVIRKTITVINLTLVRYTVQLKVQKLVIGIATSRSFCNTYTCSLIIWLTLLDYTFMRERWERKLIM</sequence>
<dbReference type="Proteomes" id="UP000230069">
    <property type="component" value="Unassembled WGS sequence"/>
</dbReference>